<dbReference type="CDD" id="cd05819">
    <property type="entry name" value="NHL"/>
    <property type="match status" value="1"/>
</dbReference>
<dbReference type="SUPFAM" id="SSF101898">
    <property type="entry name" value="NHL repeat"/>
    <property type="match status" value="1"/>
</dbReference>
<organism evidence="3 4">
    <name type="scientific">Adineta ricciae</name>
    <name type="common">Rotifer</name>
    <dbReference type="NCBI Taxonomy" id="249248"/>
    <lineage>
        <taxon>Eukaryota</taxon>
        <taxon>Metazoa</taxon>
        <taxon>Spiralia</taxon>
        <taxon>Gnathifera</taxon>
        <taxon>Rotifera</taxon>
        <taxon>Eurotatoria</taxon>
        <taxon>Bdelloidea</taxon>
        <taxon>Adinetida</taxon>
        <taxon>Adinetidae</taxon>
        <taxon>Adineta</taxon>
    </lineage>
</organism>
<dbReference type="Proteomes" id="UP000663852">
    <property type="component" value="Unassembled WGS sequence"/>
</dbReference>
<name>A0A814JIQ5_ADIRI</name>
<protein>
    <submittedName>
        <fullName evidence="3">Uncharacterized protein</fullName>
    </submittedName>
</protein>
<dbReference type="EMBL" id="CAJNOJ010000073">
    <property type="protein sequence ID" value="CAF1038199.1"/>
    <property type="molecule type" value="Genomic_DNA"/>
</dbReference>
<dbReference type="OrthoDB" id="342730at2759"/>
<gene>
    <name evidence="3" type="ORF">EDS130_LOCUS16783</name>
</gene>
<dbReference type="PROSITE" id="PS51125">
    <property type="entry name" value="NHL"/>
    <property type="match status" value="1"/>
</dbReference>
<dbReference type="AlphaFoldDB" id="A0A814JIQ5"/>
<dbReference type="PANTHER" id="PTHR24104:SF25">
    <property type="entry name" value="PROTEIN LIN-41"/>
    <property type="match status" value="1"/>
</dbReference>
<evidence type="ECO:0000256" key="1">
    <source>
        <dbReference type="ARBA" id="ARBA00022737"/>
    </source>
</evidence>
<feature type="repeat" description="NHL" evidence="2">
    <location>
        <begin position="186"/>
        <end position="225"/>
    </location>
</feature>
<proteinExistence type="predicted"/>
<evidence type="ECO:0000313" key="3">
    <source>
        <dbReference type="EMBL" id="CAF1038199.1"/>
    </source>
</evidence>
<dbReference type="InterPro" id="IPR011042">
    <property type="entry name" value="6-blade_b-propeller_TolB-like"/>
</dbReference>
<evidence type="ECO:0000256" key="2">
    <source>
        <dbReference type="PROSITE-ProRule" id="PRU00504"/>
    </source>
</evidence>
<evidence type="ECO:0000313" key="4">
    <source>
        <dbReference type="Proteomes" id="UP000663852"/>
    </source>
</evidence>
<reference evidence="3" key="1">
    <citation type="submission" date="2021-02" db="EMBL/GenBank/DDBJ databases">
        <authorList>
            <person name="Nowell W R."/>
        </authorList>
    </citation>
    <scope>NUCLEOTIDE SEQUENCE</scope>
</reference>
<comment type="caution">
    <text evidence="3">The sequence shown here is derived from an EMBL/GenBank/DDBJ whole genome shotgun (WGS) entry which is preliminary data.</text>
</comment>
<dbReference type="GO" id="GO:0008270">
    <property type="term" value="F:zinc ion binding"/>
    <property type="evidence" value="ECO:0007669"/>
    <property type="project" value="UniProtKB-KW"/>
</dbReference>
<sequence>MYVVDSNNHRVQKFINGTSSGITIAGTTDSGGCSLNQMYYPRGFAFDPSETFMYVADRSCQRVLRYRTDSNSSTSEFVINRDTTAGNSAKQLNGPWSIHISSSKSDELFIVNHDGQSITRWAVGDVEGSFVAGLPGTSCTNSSCFHDPTDVKLDIYMNMYVVDGNNHRVQMFCKNSRIGITIAGNGTAGTSTTHLSYPQGIAFDSNMNMYVCDTGNRRVLKFDKF</sequence>
<dbReference type="InterPro" id="IPR001258">
    <property type="entry name" value="NHL_repeat"/>
</dbReference>
<dbReference type="InterPro" id="IPR050952">
    <property type="entry name" value="TRIM-NHL_E3_ligases"/>
</dbReference>
<dbReference type="Gene3D" id="2.120.10.30">
    <property type="entry name" value="TolB, C-terminal domain"/>
    <property type="match status" value="1"/>
</dbReference>
<accession>A0A814JIQ5</accession>
<keyword evidence="1" id="KW-0677">Repeat</keyword>
<dbReference type="PANTHER" id="PTHR24104">
    <property type="entry name" value="E3 UBIQUITIN-PROTEIN LIGASE NHLRC1-RELATED"/>
    <property type="match status" value="1"/>
</dbReference>